<dbReference type="InterPro" id="IPR011430">
    <property type="entry name" value="UTP20_N"/>
</dbReference>
<evidence type="ECO:0000313" key="3">
    <source>
        <dbReference type="Proteomes" id="UP000626092"/>
    </source>
</evidence>
<dbReference type="OrthoDB" id="1113058at2759"/>
<comment type="caution">
    <text evidence="2">The sequence shown here is derived from an EMBL/GenBank/DDBJ whole genome shotgun (WGS) entry which is preliminary data.</text>
</comment>
<evidence type="ECO:0000259" key="1">
    <source>
        <dbReference type="Pfam" id="PF07539"/>
    </source>
</evidence>
<reference evidence="2" key="1">
    <citation type="submission" date="2019-11" db="EMBL/GenBank/DDBJ databases">
        <authorList>
            <person name="Liu Y."/>
            <person name="Hou J."/>
            <person name="Li T.-Q."/>
            <person name="Guan C.-H."/>
            <person name="Wu X."/>
            <person name="Wu H.-Z."/>
            <person name="Ling F."/>
            <person name="Zhang R."/>
            <person name="Shi X.-G."/>
            <person name="Ren J.-P."/>
            <person name="Chen E.-F."/>
            <person name="Sun J.-M."/>
        </authorList>
    </citation>
    <scope>NUCLEOTIDE SEQUENCE</scope>
    <source>
        <strain evidence="2">Adult_tree_wgs_1</strain>
        <tissue evidence="2">Leaves</tissue>
    </source>
</reference>
<dbReference type="Pfam" id="PF07539">
    <property type="entry name" value="UTP20_N"/>
    <property type="match status" value="1"/>
</dbReference>
<evidence type="ECO:0000313" key="2">
    <source>
        <dbReference type="EMBL" id="KAF7137402.1"/>
    </source>
</evidence>
<dbReference type="EMBL" id="WJXA01000007">
    <property type="protein sequence ID" value="KAF7137402.1"/>
    <property type="molecule type" value="Genomic_DNA"/>
</dbReference>
<dbReference type="GO" id="GO:0030686">
    <property type="term" value="C:90S preribosome"/>
    <property type="evidence" value="ECO:0007669"/>
    <property type="project" value="TreeGrafter"/>
</dbReference>
<feature type="domain" description="U3 small nucleolar RNA-associated protein 20 N-terminal" evidence="1">
    <location>
        <begin position="158"/>
        <end position="252"/>
    </location>
</feature>
<keyword evidence="3" id="KW-1185">Reference proteome</keyword>
<dbReference type="GO" id="GO:0032040">
    <property type="term" value="C:small-subunit processome"/>
    <property type="evidence" value="ECO:0007669"/>
    <property type="project" value="TreeGrafter"/>
</dbReference>
<dbReference type="AlphaFoldDB" id="A0A834GUY6"/>
<accession>A0A834GUY6</accession>
<organism evidence="2 3">
    <name type="scientific">Rhododendron simsii</name>
    <name type="common">Sims's rhododendron</name>
    <dbReference type="NCBI Taxonomy" id="118357"/>
    <lineage>
        <taxon>Eukaryota</taxon>
        <taxon>Viridiplantae</taxon>
        <taxon>Streptophyta</taxon>
        <taxon>Embryophyta</taxon>
        <taxon>Tracheophyta</taxon>
        <taxon>Spermatophyta</taxon>
        <taxon>Magnoliopsida</taxon>
        <taxon>eudicotyledons</taxon>
        <taxon>Gunneridae</taxon>
        <taxon>Pentapetalae</taxon>
        <taxon>asterids</taxon>
        <taxon>Ericales</taxon>
        <taxon>Ericaceae</taxon>
        <taxon>Ericoideae</taxon>
        <taxon>Rhodoreae</taxon>
        <taxon>Rhododendron</taxon>
    </lineage>
</organism>
<protein>
    <recommendedName>
        <fullName evidence="1">U3 small nucleolar RNA-associated protein 20 N-terminal domain-containing protein</fullName>
    </recommendedName>
</protein>
<sequence length="322" mass="36526">MHVKVQSPSFLDEASREQVSRICIQLESIGYWIEIIYEILHGDSSTSEEYTVQEETSSVVLHPDLKVEKAVELLGLMERFHLFLCPPSDNNPCAIVLSLLIRSLQKIPAAIESHSRQLVPLFLKVMGYNVDDLVSGLPDPEPNILIGPCLAIKFLLVFFFMLLDENDAEIWMTVLDCLVNLKDDFLVPYDQHVKYLISSRSLREELTTWSLSKESNFIEESHRTDLVPLVIRILIPKVRKLKTLASQKEVASSAKPSSLFSCFLSMSGSYKLVWHREKVKYNKIVNAISPLLTSVRLDVRMFVCDLLDALAETDSSLVTVVK</sequence>
<dbReference type="PANTHER" id="PTHR17695:SF11">
    <property type="entry name" value="SMALL SUBUNIT PROCESSOME COMPONENT 20 HOMOLOG"/>
    <property type="match status" value="1"/>
</dbReference>
<dbReference type="InterPro" id="IPR052575">
    <property type="entry name" value="SSU_processome_comp_20"/>
</dbReference>
<dbReference type="PANTHER" id="PTHR17695">
    <property type="entry name" value="SMALL SUBUNIT PROCESSOME COMPONENT 20 HOMOLOG"/>
    <property type="match status" value="1"/>
</dbReference>
<gene>
    <name evidence="2" type="ORF">RHSIM_Rhsim07G0171200</name>
</gene>
<dbReference type="InterPro" id="IPR016024">
    <property type="entry name" value="ARM-type_fold"/>
</dbReference>
<dbReference type="SUPFAM" id="SSF48371">
    <property type="entry name" value="ARM repeat"/>
    <property type="match status" value="1"/>
</dbReference>
<dbReference type="Proteomes" id="UP000626092">
    <property type="component" value="Unassembled WGS sequence"/>
</dbReference>
<proteinExistence type="predicted"/>
<name>A0A834GUY6_RHOSS</name>